<dbReference type="Pfam" id="PF13174">
    <property type="entry name" value="TPR_6"/>
    <property type="match status" value="1"/>
</dbReference>
<evidence type="ECO:0000256" key="1">
    <source>
        <dbReference type="PROSITE-ProRule" id="PRU00339"/>
    </source>
</evidence>
<dbReference type="Proteomes" id="UP000199481">
    <property type="component" value="Unassembled WGS sequence"/>
</dbReference>
<keyword evidence="1" id="KW-0802">TPR repeat</keyword>
<dbReference type="InterPro" id="IPR011990">
    <property type="entry name" value="TPR-like_helical_dom_sf"/>
</dbReference>
<protein>
    <submittedName>
        <fullName evidence="2">Tetratricopeptide repeat-containing protein</fullName>
    </submittedName>
</protein>
<dbReference type="PANTHER" id="PTHR12558:SF13">
    <property type="entry name" value="CELL DIVISION CYCLE PROTEIN 27 HOMOLOG"/>
    <property type="match status" value="1"/>
</dbReference>
<reference evidence="3" key="1">
    <citation type="submission" date="2016-10" db="EMBL/GenBank/DDBJ databases">
        <authorList>
            <person name="Varghese N."/>
            <person name="Submissions S."/>
        </authorList>
    </citation>
    <scope>NUCLEOTIDE SEQUENCE [LARGE SCALE GENOMIC DNA]</scope>
    <source>
        <strain evidence="3">MPL-11</strain>
    </source>
</reference>
<proteinExistence type="predicted"/>
<sequence>MSYGQMMIDTLQNNQLEEAMNYFEQALKQDTDEELYNLADSLYHLGFLNEVKKINLHLLESHPEDDELRISLAEIAIEANELDSAMDWLLEVTEDSDVYPQTLLVLADLYQVQGLYEVSEQKLLTAKKILTDEPVIDFALAELHFSMGKYAQAIHGYEELMNQGLSDFSGINLAARCGSSYSALGDLEQAILYLEQSLEEKENVDTLFQLGFSYLQDKQYRRSIETLNKLKDLDPNYTTLYPYLAKGLEEENELDKALENIKEGLRVDEYNYELFYYGADIAIKLEDESLAEDYYLKAVQLVPENSSVQLAYTNLLLKQERFDETVEWIQKILVQNEVDPQFYWNLALANEGLEEYSAASIAYQKAYLSLGQNKDFLKSYIYFLREEGERTIIKDVINDYLLLVPSDAEIIEILEEINSNY</sequence>
<dbReference type="Gene3D" id="1.25.40.10">
    <property type="entry name" value="Tetratricopeptide repeat domain"/>
    <property type="match status" value="2"/>
</dbReference>
<dbReference type="Pfam" id="PF13181">
    <property type="entry name" value="TPR_8"/>
    <property type="match status" value="2"/>
</dbReference>
<dbReference type="EMBL" id="FNJW01000008">
    <property type="protein sequence ID" value="SDQ06779.1"/>
    <property type="molecule type" value="Genomic_DNA"/>
</dbReference>
<accession>A0A1H0XVA6</accession>
<dbReference type="PROSITE" id="PS50005">
    <property type="entry name" value="TPR"/>
    <property type="match status" value="1"/>
</dbReference>
<dbReference type="SMART" id="SM00028">
    <property type="entry name" value="TPR"/>
    <property type="match status" value="6"/>
</dbReference>
<feature type="repeat" description="TPR" evidence="1">
    <location>
        <begin position="204"/>
        <end position="237"/>
    </location>
</feature>
<dbReference type="SUPFAM" id="SSF48452">
    <property type="entry name" value="TPR-like"/>
    <property type="match status" value="2"/>
</dbReference>
<dbReference type="PANTHER" id="PTHR12558">
    <property type="entry name" value="CELL DIVISION CYCLE 16,23,27"/>
    <property type="match status" value="1"/>
</dbReference>
<name>A0A1H0XVA6_9LACT</name>
<organism evidence="2 3">
    <name type="scientific">Carnobacterium viridans</name>
    <dbReference type="NCBI Taxonomy" id="174587"/>
    <lineage>
        <taxon>Bacteria</taxon>
        <taxon>Bacillati</taxon>
        <taxon>Bacillota</taxon>
        <taxon>Bacilli</taxon>
        <taxon>Lactobacillales</taxon>
        <taxon>Carnobacteriaceae</taxon>
        <taxon>Carnobacterium</taxon>
    </lineage>
</organism>
<evidence type="ECO:0000313" key="3">
    <source>
        <dbReference type="Proteomes" id="UP000199481"/>
    </source>
</evidence>
<dbReference type="AlphaFoldDB" id="A0A1H0XVA6"/>
<evidence type="ECO:0000313" key="2">
    <source>
        <dbReference type="EMBL" id="SDQ06779.1"/>
    </source>
</evidence>
<gene>
    <name evidence="2" type="ORF">SAMN04487752_0504</name>
</gene>
<dbReference type="RefSeq" id="WP_089974900.1">
    <property type="nucleotide sequence ID" value="NZ_CP084916.1"/>
</dbReference>
<keyword evidence="3" id="KW-1185">Reference proteome</keyword>
<dbReference type="OrthoDB" id="2080803at2"/>
<dbReference type="InterPro" id="IPR019734">
    <property type="entry name" value="TPR_rpt"/>
</dbReference>